<feature type="non-terminal residue" evidence="2">
    <location>
        <position position="1"/>
    </location>
</feature>
<organism evidence="2 3">
    <name type="scientific">Ilyodon furcidens</name>
    <name type="common">goldbreast splitfin</name>
    <dbReference type="NCBI Taxonomy" id="33524"/>
    <lineage>
        <taxon>Eukaryota</taxon>
        <taxon>Metazoa</taxon>
        <taxon>Chordata</taxon>
        <taxon>Craniata</taxon>
        <taxon>Vertebrata</taxon>
        <taxon>Euteleostomi</taxon>
        <taxon>Actinopterygii</taxon>
        <taxon>Neopterygii</taxon>
        <taxon>Teleostei</taxon>
        <taxon>Neoteleostei</taxon>
        <taxon>Acanthomorphata</taxon>
        <taxon>Ovalentaria</taxon>
        <taxon>Atherinomorphae</taxon>
        <taxon>Cyprinodontiformes</taxon>
        <taxon>Goodeidae</taxon>
        <taxon>Ilyodon</taxon>
    </lineage>
</organism>
<name>A0ABV0TNX1_9TELE</name>
<feature type="region of interest" description="Disordered" evidence="1">
    <location>
        <begin position="83"/>
        <end position="109"/>
    </location>
</feature>
<feature type="compositionally biased region" description="Basic and acidic residues" evidence="1">
    <location>
        <begin position="91"/>
        <end position="109"/>
    </location>
</feature>
<dbReference type="EMBL" id="JAHRIQ010037668">
    <property type="protein sequence ID" value="MEQ2233706.1"/>
    <property type="molecule type" value="Genomic_DNA"/>
</dbReference>
<proteinExistence type="predicted"/>
<accession>A0ABV0TNX1</accession>
<dbReference type="Proteomes" id="UP001482620">
    <property type="component" value="Unassembled WGS sequence"/>
</dbReference>
<protein>
    <submittedName>
        <fullName evidence="2">Uncharacterized protein</fullName>
    </submittedName>
</protein>
<keyword evidence="3" id="KW-1185">Reference proteome</keyword>
<gene>
    <name evidence="2" type="ORF">ILYODFUR_024520</name>
</gene>
<sequence>RNVFQVILGGHHYRASSSSQICSSLSQVKTPWSMALMDKTKHVKRQRLDRICEAVEKELNKRVSSSVWVEYCCLLHYHRLLPLPPSSYSKYDQEERRRELREERQREGE</sequence>
<evidence type="ECO:0000313" key="3">
    <source>
        <dbReference type="Proteomes" id="UP001482620"/>
    </source>
</evidence>
<evidence type="ECO:0000313" key="2">
    <source>
        <dbReference type="EMBL" id="MEQ2233706.1"/>
    </source>
</evidence>
<evidence type="ECO:0000256" key="1">
    <source>
        <dbReference type="SAM" id="MobiDB-lite"/>
    </source>
</evidence>
<reference evidence="2 3" key="1">
    <citation type="submission" date="2021-06" db="EMBL/GenBank/DDBJ databases">
        <authorList>
            <person name="Palmer J.M."/>
        </authorList>
    </citation>
    <scope>NUCLEOTIDE SEQUENCE [LARGE SCALE GENOMIC DNA]</scope>
    <source>
        <strain evidence="3">if_2019</strain>
        <tissue evidence="2">Muscle</tissue>
    </source>
</reference>
<comment type="caution">
    <text evidence="2">The sequence shown here is derived from an EMBL/GenBank/DDBJ whole genome shotgun (WGS) entry which is preliminary data.</text>
</comment>